<proteinExistence type="predicted"/>
<evidence type="ECO:0000259" key="1">
    <source>
        <dbReference type="Pfam" id="PF07734"/>
    </source>
</evidence>
<feature type="domain" description="F-box associated beta-propeller type 1" evidence="1">
    <location>
        <begin position="105"/>
        <end position="273"/>
    </location>
</feature>
<dbReference type="AlphaFoldDB" id="A0A9Q0HQZ4"/>
<dbReference type="PANTHER" id="PTHR31672">
    <property type="entry name" value="BNACNNG10540D PROTEIN"/>
    <property type="match status" value="1"/>
</dbReference>
<protein>
    <recommendedName>
        <fullName evidence="1">F-box associated beta-propeller type 1 domain-containing protein</fullName>
    </recommendedName>
</protein>
<keyword evidence="3" id="KW-1185">Reference proteome</keyword>
<dbReference type="EMBL" id="JAMQYH010000003">
    <property type="protein sequence ID" value="KAJ1695187.1"/>
    <property type="molecule type" value="Genomic_DNA"/>
</dbReference>
<dbReference type="PANTHER" id="PTHR31672:SF13">
    <property type="entry name" value="F-BOX PROTEIN CPR30-LIKE"/>
    <property type="match status" value="1"/>
</dbReference>
<sequence length="430" mass="48887">MALHKRTLYQDQTTNLSDDVICHHILPRLPCKLLSRFKVTSKAYHALIAPKTYFATLQSLSPSPSSTGFICVNSRNLSFLPHQDDIGIPDPSLHFMVVKSLQDVKLLASANGLLLFYLFGGVNSLCICNPATMEKKILLKEEPEENITKEMGLVFNPHVSLDKYTVVGPLFETSSAGIEYTFNVYSSQTGKWVCSKQKVFMSCSRNAPSNPVYCLGLVYWSCVDYLLWFDPEKDRAGTILLPYYYGSARQLVEAFKDELACMCITSRGDIEVWRLIGGTKWNRLYKLGSDTLIHEISCAHCFGPLSDEIGTRSILTDFATPLAFDGKSMYLSVNMKEWHRLRKNRLVSNKRISFDEDVLYFMDRVDDDYFYSDSESDANDDCEDNLEELLCCDMLIGKLINTGMSVIRTNRNFRVFYYHNSMVSVPPISK</sequence>
<evidence type="ECO:0000313" key="3">
    <source>
        <dbReference type="Proteomes" id="UP001151287"/>
    </source>
</evidence>
<dbReference type="Proteomes" id="UP001151287">
    <property type="component" value="Unassembled WGS sequence"/>
</dbReference>
<dbReference type="Pfam" id="PF07734">
    <property type="entry name" value="FBA_1"/>
    <property type="match status" value="1"/>
</dbReference>
<name>A0A9Q0HQZ4_9POAL</name>
<gene>
    <name evidence="2" type="ORF">LUZ63_011885</name>
</gene>
<reference evidence="2" key="1">
    <citation type="journal article" date="2022" name="Cell">
        <title>Repeat-based holocentromeres influence genome architecture and karyotype evolution.</title>
        <authorList>
            <person name="Hofstatter P.G."/>
            <person name="Thangavel G."/>
            <person name="Lux T."/>
            <person name="Neumann P."/>
            <person name="Vondrak T."/>
            <person name="Novak P."/>
            <person name="Zhang M."/>
            <person name="Costa L."/>
            <person name="Castellani M."/>
            <person name="Scott A."/>
            <person name="Toegelov H."/>
            <person name="Fuchs J."/>
            <person name="Mata-Sucre Y."/>
            <person name="Dias Y."/>
            <person name="Vanzela A.L.L."/>
            <person name="Huettel B."/>
            <person name="Almeida C.C.S."/>
            <person name="Simkova H."/>
            <person name="Souza G."/>
            <person name="Pedrosa-Harand A."/>
            <person name="Macas J."/>
            <person name="Mayer K.F.X."/>
            <person name="Houben A."/>
            <person name="Marques A."/>
        </authorList>
    </citation>
    <scope>NUCLEOTIDE SEQUENCE</scope>
    <source>
        <strain evidence="2">RhyBre1mFocal</strain>
    </source>
</reference>
<organism evidence="2 3">
    <name type="scientific">Rhynchospora breviuscula</name>
    <dbReference type="NCBI Taxonomy" id="2022672"/>
    <lineage>
        <taxon>Eukaryota</taxon>
        <taxon>Viridiplantae</taxon>
        <taxon>Streptophyta</taxon>
        <taxon>Embryophyta</taxon>
        <taxon>Tracheophyta</taxon>
        <taxon>Spermatophyta</taxon>
        <taxon>Magnoliopsida</taxon>
        <taxon>Liliopsida</taxon>
        <taxon>Poales</taxon>
        <taxon>Cyperaceae</taxon>
        <taxon>Cyperoideae</taxon>
        <taxon>Rhynchosporeae</taxon>
        <taxon>Rhynchospora</taxon>
    </lineage>
</organism>
<dbReference type="InterPro" id="IPR006527">
    <property type="entry name" value="F-box-assoc_dom_typ1"/>
</dbReference>
<dbReference type="OrthoDB" id="1916346at2759"/>
<accession>A0A9Q0HQZ4</accession>
<comment type="caution">
    <text evidence="2">The sequence shown here is derived from an EMBL/GenBank/DDBJ whole genome shotgun (WGS) entry which is preliminary data.</text>
</comment>
<evidence type="ECO:0000313" key="2">
    <source>
        <dbReference type="EMBL" id="KAJ1695187.1"/>
    </source>
</evidence>
<dbReference type="InterPro" id="IPR050796">
    <property type="entry name" value="SCF_F-box_component"/>
</dbReference>